<name>A0A9N7NB44_STRHE</name>
<dbReference type="InterPro" id="IPR025520">
    <property type="entry name" value="DUF4408"/>
</dbReference>
<keyword evidence="2" id="KW-1133">Transmembrane helix</keyword>
<evidence type="ECO:0000259" key="3">
    <source>
        <dbReference type="Pfam" id="PF14364"/>
    </source>
</evidence>
<dbReference type="OrthoDB" id="1933168at2759"/>
<dbReference type="EMBL" id="CACSLK010026072">
    <property type="protein sequence ID" value="CAA0825123.1"/>
    <property type="molecule type" value="Genomic_DNA"/>
</dbReference>
<evidence type="ECO:0000256" key="1">
    <source>
        <dbReference type="SAM" id="MobiDB-lite"/>
    </source>
</evidence>
<evidence type="ECO:0000256" key="2">
    <source>
        <dbReference type="SAM" id="Phobius"/>
    </source>
</evidence>
<dbReference type="Pfam" id="PF05553">
    <property type="entry name" value="DUF761"/>
    <property type="match status" value="1"/>
</dbReference>
<protein>
    <recommendedName>
        <fullName evidence="3">DUF4408 domain-containing protein</fullName>
    </recommendedName>
</protein>
<proteinExistence type="predicted"/>
<dbReference type="PANTHER" id="PTHR33098:SF109">
    <property type="entry name" value="OS07G0563400 PROTEIN"/>
    <property type="match status" value="1"/>
</dbReference>
<keyword evidence="2" id="KW-0812">Transmembrane</keyword>
<dbReference type="AlphaFoldDB" id="A0A9N7NB44"/>
<keyword evidence="2" id="KW-0472">Membrane</keyword>
<gene>
    <name evidence="4" type="ORF">SHERM_21908</name>
</gene>
<feature type="domain" description="DUF4408" evidence="3">
    <location>
        <begin position="30"/>
        <end position="59"/>
    </location>
</feature>
<dbReference type="Pfam" id="PF14364">
    <property type="entry name" value="DUF4408"/>
    <property type="match status" value="1"/>
</dbReference>
<dbReference type="InterPro" id="IPR008480">
    <property type="entry name" value="DUF761_pln"/>
</dbReference>
<feature type="transmembrane region" description="Helical" evidence="2">
    <location>
        <begin position="7"/>
        <end position="28"/>
    </location>
</feature>
<feature type="region of interest" description="Disordered" evidence="1">
    <location>
        <begin position="99"/>
        <end position="120"/>
    </location>
</feature>
<sequence length="232" mass="26778">MKKEMNTWILTVKLLLLCATVMYVAPLVPYDVVLAWLRPPYIYVVVNGIILTIAVTSRFGHRSQPPEPHLRPNYGLISGNFPVAELECFVPAVREKPVRSGHRRMTKSATQKVRRPKVEAHDETLDTVWKKIKEGAPQAGHESAPPQEVRQKLVAQLLQPAVQLRRDHMSKSKSFKERRVRKDPPSIQKEHSPSLDELNRRVEAFIKKFNEEMKLQRQKSLDEYMEMINRGA</sequence>
<accession>A0A9N7NB44</accession>
<keyword evidence="5" id="KW-1185">Reference proteome</keyword>
<evidence type="ECO:0000313" key="4">
    <source>
        <dbReference type="EMBL" id="CAA0825123.1"/>
    </source>
</evidence>
<feature type="region of interest" description="Disordered" evidence="1">
    <location>
        <begin position="165"/>
        <end position="197"/>
    </location>
</feature>
<evidence type="ECO:0000313" key="5">
    <source>
        <dbReference type="Proteomes" id="UP001153555"/>
    </source>
</evidence>
<dbReference type="PANTHER" id="PTHR33098">
    <property type="entry name" value="COTTON FIBER (DUF761)"/>
    <property type="match status" value="1"/>
</dbReference>
<organism evidence="4 5">
    <name type="scientific">Striga hermonthica</name>
    <name type="common">Purple witchweed</name>
    <name type="synonym">Buchnera hermonthica</name>
    <dbReference type="NCBI Taxonomy" id="68872"/>
    <lineage>
        <taxon>Eukaryota</taxon>
        <taxon>Viridiplantae</taxon>
        <taxon>Streptophyta</taxon>
        <taxon>Embryophyta</taxon>
        <taxon>Tracheophyta</taxon>
        <taxon>Spermatophyta</taxon>
        <taxon>Magnoliopsida</taxon>
        <taxon>eudicotyledons</taxon>
        <taxon>Gunneridae</taxon>
        <taxon>Pentapetalae</taxon>
        <taxon>asterids</taxon>
        <taxon>lamiids</taxon>
        <taxon>Lamiales</taxon>
        <taxon>Orobanchaceae</taxon>
        <taxon>Buchnereae</taxon>
        <taxon>Striga</taxon>
    </lineage>
</organism>
<feature type="transmembrane region" description="Helical" evidence="2">
    <location>
        <begin position="40"/>
        <end position="61"/>
    </location>
</feature>
<comment type="caution">
    <text evidence="4">The sequence shown here is derived from an EMBL/GenBank/DDBJ whole genome shotgun (WGS) entry which is preliminary data.</text>
</comment>
<dbReference type="Proteomes" id="UP001153555">
    <property type="component" value="Unassembled WGS sequence"/>
</dbReference>
<reference evidence="4" key="1">
    <citation type="submission" date="2019-12" db="EMBL/GenBank/DDBJ databases">
        <authorList>
            <person name="Scholes J."/>
        </authorList>
    </citation>
    <scope>NUCLEOTIDE SEQUENCE</scope>
</reference>